<comment type="caution">
    <text evidence="2">The sequence shown here is derived from an EMBL/GenBank/DDBJ whole genome shotgun (WGS) entry which is preliminary data.</text>
</comment>
<gene>
    <name evidence="2" type="ORF">TraAM80_08960</name>
</gene>
<sequence length="480" mass="53255">MQNTELALGRLANSGLRQTLHASPNAVVPHSARNDCYREERPLLRGEVRSIRRSHQPGLIVGSGGKQRTPAQRPFIASELVPRSRTPLSDASFQRRRAFRVTAPKRCRPSVAGERGGESDASVDGKDGMRPFNGRRLQAHERSVQQQQQQQRAFSLSAVKHGDVNCTCFTGVPEYVRHNPLLSARLSTTLSLSSPRQVRRTWQAGSVLHAARSTSITSAPEGVTQWLARRRALSKRLVATPQARLESGKAPGVLRRHVLCSGALLEQNSERHPQSQTYSRPISSPFTYNAVPSSTKLHDSIHGSRHSHKENVLSDDSSAVSSYQADRHVCLSVCSLVDQLRENRSTLTGKFDWPLGTASTCSFSSYLRKAYMLMGPMWSTERERMVAREFLSAHLPSCEFDSALRCVKARRPVLEKGGKNRVADSITEGDFLFACRNKLMEDMSDLAKAVREALESGCKCLEMDVVRGTMPASVLEKLKM</sequence>
<reference evidence="2 3" key="1">
    <citation type="journal article" date="2018" name="BMC Genomics">
        <title>Genomic comparison of Trypanosoma conorhini and Trypanosoma rangeli to Trypanosoma cruzi strains of high and low virulence.</title>
        <authorList>
            <person name="Bradwell K.R."/>
            <person name="Koparde V.N."/>
            <person name="Matveyev A.V."/>
            <person name="Serrano M.G."/>
            <person name="Alves J.M."/>
            <person name="Parikh H."/>
            <person name="Huang B."/>
            <person name="Lee V."/>
            <person name="Espinosa-Alvarez O."/>
            <person name="Ortiz P.A."/>
            <person name="Costa-Martins A.G."/>
            <person name="Teixeira M.M."/>
            <person name="Buck G.A."/>
        </authorList>
    </citation>
    <scope>NUCLEOTIDE SEQUENCE [LARGE SCALE GENOMIC DNA]</scope>
    <source>
        <strain evidence="2 3">AM80</strain>
    </source>
</reference>
<feature type="compositionally biased region" description="Basic and acidic residues" evidence="1">
    <location>
        <begin position="115"/>
        <end position="129"/>
    </location>
</feature>
<protein>
    <submittedName>
        <fullName evidence="2">Uncharacterized protein</fullName>
    </submittedName>
</protein>
<dbReference type="RefSeq" id="XP_029234463.1">
    <property type="nucleotide sequence ID" value="XM_029385673.1"/>
</dbReference>
<evidence type="ECO:0000313" key="3">
    <source>
        <dbReference type="Proteomes" id="UP000283634"/>
    </source>
</evidence>
<dbReference type="OrthoDB" id="253133at2759"/>
<name>A0A422MXY7_TRYRA</name>
<evidence type="ECO:0000256" key="1">
    <source>
        <dbReference type="SAM" id="MobiDB-lite"/>
    </source>
</evidence>
<dbReference type="AlphaFoldDB" id="A0A422MXY7"/>
<organism evidence="2 3">
    <name type="scientific">Trypanosoma rangeli</name>
    <dbReference type="NCBI Taxonomy" id="5698"/>
    <lineage>
        <taxon>Eukaryota</taxon>
        <taxon>Discoba</taxon>
        <taxon>Euglenozoa</taxon>
        <taxon>Kinetoplastea</taxon>
        <taxon>Metakinetoplastina</taxon>
        <taxon>Trypanosomatida</taxon>
        <taxon>Trypanosomatidae</taxon>
        <taxon>Trypanosoma</taxon>
        <taxon>Herpetosoma</taxon>
    </lineage>
</organism>
<dbReference type="EMBL" id="MKGL01000493">
    <property type="protein sequence ID" value="RNE98098.1"/>
    <property type="molecule type" value="Genomic_DNA"/>
</dbReference>
<proteinExistence type="predicted"/>
<keyword evidence="3" id="KW-1185">Reference proteome</keyword>
<evidence type="ECO:0000313" key="2">
    <source>
        <dbReference type="EMBL" id="RNE98098.1"/>
    </source>
</evidence>
<dbReference type="Proteomes" id="UP000283634">
    <property type="component" value="Unassembled WGS sequence"/>
</dbReference>
<accession>A0A422MXY7</accession>
<feature type="region of interest" description="Disordered" evidence="1">
    <location>
        <begin position="106"/>
        <end position="130"/>
    </location>
</feature>
<dbReference type="GeneID" id="40332893"/>